<proteinExistence type="predicted"/>
<comment type="caution">
    <text evidence="1">The sequence shown here is derived from an EMBL/GenBank/DDBJ whole genome shotgun (WGS) entry which is preliminary data.</text>
</comment>
<dbReference type="InterPro" id="IPR009078">
    <property type="entry name" value="Ferritin-like_SF"/>
</dbReference>
<dbReference type="PANTHER" id="PTHR42782:SF2">
    <property type="entry name" value="3-OXOACYL-[ACYL-CARRIER-PROTEIN] SYNTHASE-LIKE PROTEIN"/>
    <property type="match status" value="1"/>
</dbReference>
<dbReference type="AlphaFoldDB" id="N1VXN4"/>
<dbReference type="SUPFAM" id="SSF47240">
    <property type="entry name" value="Ferritin-like"/>
    <property type="match status" value="1"/>
</dbReference>
<sequence length="315" mass="36569">MNLDLYPNNIYSIVNSFLEVIIEMKVSEYAKHLLLAPNLEDKLLPPSRHWVEETDLKPLRIETPGRSTKLQFSDKKVKIPRLEHLNLESNRGLSLHHFANHELMAIELFAWALLAFPSAPKSVRNGFLKTIEEEQTHLILYLSRMRNFGIDFGDIPLNYIFWKQLGQFGSLESFSAVMSISFEGANLDYAQVYAQVFSYFGDQLTSDIMLTIFEDEVKHVKRGLRAFERSVPKEKNHWDHYRSLIQFPFTPRRAKGYLYLPETRSLAGMDPDFIRSLGSYEDEYTGRVNLESVKKFGLGESILRKNRLDSDSHSR</sequence>
<dbReference type="Pfam" id="PF04305">
    <property type="entry name" value="DUF455"/>
    <property type="match status" value="1"/>
</dbReference>
<gene>
    <name evidence="1" type="ORF">LEP1GSC203_2737</name>
</gene>
<organism evidence="1 2">
    <name type="scientific">Leptospira terpstrae serovar Hualin str. LT 11-33 = ATCC 700639</name>
    <dbReference type="NCBI Taxonomy" id="1257025"/>
    <lineage>
        <taxon>Bacteria</taxon>
        <taxon>Pseudomonadati</taxon>
        <taxon>Spirochaetota</taxon>
        <taxon>Spirochaetia</taxon>
        <taxon>Leptospirales</taxon>
        <taxon>Leptospiraceae</taxon>
        <taxon>Leptospira</taxon>
    </lineage>
</organism>
<dbReference type="Proteomes" id="UP000012371">
    <property type="component" value="Unassembled WGS sequence"/>
</dbReference>
<evidence type="ECO:0000313" key="1">
    <source>
        <dbReference type="EMBL" id="EMY63283.1"/>
    </source>
</evidence>
<dbReference type="CDD" id="cd00657">
    <property type="entry name" value="Ferritin_like"/>
    <property type="match status" value="1"/>
</dbReference>
<dbReference type="PANTHER" id="PTHR42782">
    <property type="entry name" value="SI:CH73-314G15.3"/>
    <property type="match status" value="1"/>
</dbReference>
<dbReference type="EMBL" id="AOGW02000002">
    <property type="protein sequence ID" value="EMY63283.1"/>
    <property type="molecule type" value="Genomic_DNA"/>
</dbReference>
<accession>N1VXN4</accession>
<dbReference type="PIRSF" id="PIRSF012318">
    <property type="entry name" value="UCP012318"/>
    <property type="match status" value="1"/>
</dbReference>
<name>N1VXN4_9LEPT</name>
<reference evidence="1" key="1">
    <citation type="submission" date="2013-03" db="EMBL/GenBank/DDBJ databases">
        <authorList>
            <person name="Harkins D.M."/>
            <person name="Durkin A.S."/>
            <person name="Brinkac L.M."/>
            <person name="Haft D.H."/>
            <person name="Selengut J.D."/>
            <person name="Sanka R."/>
            <person name="DePew J."/>
            <person name="Purushe J."/>
            <person name="Hartskeerl R.A."/>
            <person name="Ahmed A."/>
            <person name="van der Linden H."/>
            <person name="Goris M.G.A."/>
            <person name="Vinetz J.M."/>
            <person name="Sutton G.G."/>
            <person name="Nierman W.C."/>
            <person name="Fouts D.E."/>
        </authorList>
    </citation>
    <scope>NUCLEOTIDE SEQUENCE [LARGE SCALE GENOMIC DNA]</scope>
    <source>
        <strain evidence="1">LT 11-33</strain>
    </source>
</reference>
<dbReference type="InterPro" id="IPR011197">
    <property type="entry name" value="UCP012318"/>
</dbReference>
<evidence type="ECO:0000313" key="2">
    <source>
        <dbReference type="Proteomes" id="UP000012371"/>
    </source>
</evidence>
<keyword evidence="2" id="KW-1185">Reference proteome</keyword>
<protein>
    <submittedName>
        <fullName evidence="1">PF04305 family protein</fullName>
    </submittedName>
</protein>
<dbReference type="InterPro" id="IPR007402">
    <property type="entry name" value="DUF455"/>
</dbReference>
<dbReference type="STRING" id="1257025.LEP1GSC203_2737"/>